<dbReference type="Pfam" id="PF00884">
    <property type="entry name" value="Sulfatase"/>
    <property type="match status" value="1"/>
</dbReference>
<dbReference type="SUPFAM" id="SSF53649">
    <property type="entry name" value="Alkaline phosphatase-like"/>
    <property type="match status" value="1"/>
</dbReference>
<dbReference type="PANTHER" id="PTHR42693">
    <property type="entry name" value="ARYLSULFATASE FAMILY MEMBER"/>
    <property type="match status" value="1"/>
</dbReference>
<feature type="chain" id="PRO_5043568891" evidence="7">
    <location>
        <begin position="22"/>
        <end position="492"/>
    </location>
</feature>
<keyword evidence="3" id="KW-0479">Metal-binding</keyword>
<dbReference type="InterPro" id="IPR017850">
    <property type="entry name" value="Alkaline_phosphatase_core_sf"/>
</dbReference>
<dbReference type="AlphaFoldDB" id="A0AAT9FGI3"/>
<dbReference type="InterPro" id="IPR024607">
    <property type="entry name" value="Sulfatase_CS"/>
</dbReference>
<comment type="similarity">
    <text evidence="2">Belongs to the sulfatase family.</text>
</comment>
<protein>
    <submittedName>
        <fullName evidence="9">Sulfatase</fullName>
    </submittedName>
</protein>
<evidence type="ECO:0000256" key="4">
    <source>
        <dbReference type="ARBA" id="ARBA00022729"/>
    </source>
</evidence>
<evidence type="ECO:0000256" key="2">
    <source>
        <dbReference type="ARBA" id="ARBA00008779"/>
    </source>
</evidence>
<feature type="domain" description="Sulfatase N-terminal" evidence="8">
    <location>
        <begin position="29"/>
        <end position="368"/>
    </location>
</feature>
<dbReference type="PANTHER" id="PTHR42693:SF42">
    <property type="entry name" value="ARYLSULFATASE G"/>
    <property type="match status" value="1"/>
</dbReference>
<dbReference type="KEGG" id="osu:NT6N_01140"/>
<keyword evidence="6" id="KW-0106">Calcium</keyword>
<reference evidence="9" key="1">
    <citation type="submission" date="2024-07" db="EMBL/GenBank/DDBJ databases">
        <title>Complete genome sequence of Verrucomicrobiaceae bacterium NT6N.</title>
        <authorList>
            <person name="Huang C."/>
            <person name="Takami H."/>
            <person name="Hamasaki K."/>
        </authorList>
    </citation>
    <scope>NUCLEOTIDE SEQUENCE</scope>
    <source>
        <strain evidence="9">NT6N</strain>
    </source>
</reference>
<dbReference type="EMBL" id="AP026866">
    <property type="protein sequence ID" value="BDS05074.1"/>
    <property type="molecule type" value="Genomic_DNA"/>
</dbReference>
<dbReference type="InterPro" id="IPR000917">
    <property type="entry name" value="Sulfatase_N"/>
</dbReference>
<feature type="signal peptide" evidence="7">
    <location>
        <begin position="1"/>
        <end position="21"/>
    </location>
</feature>
<dbReference type="Gene3D" id="3.30.1120.10">
    <property type="match status" value="1"/>
</dbReference>
<dbReference type="GO" id="GO:0004065">
    <property type="term" value="F:arylsulfatase activity"/>
    <property type="evidence" value="ECO:0007669"/>
    <property type="project" value="TreeGrafter"/>
</dbReference>
<evidence type="ECO:0000256" key="3">
    <source>
        <dbReference type="ARBA" id="ARBA00022723"/>
    </source>
</evidence>
<dbReference type="InterPro" id="IPR050738">
    <property type="entry name" value="Sulfatase"/>
</dbReference>
<evidence type="ECO:0000256" key="6">
    <source>
        <dbReference type="ARBA" id="ARBA00022837"/>
    </source>
</evidence>
<dbReference type="GO" id="GO:0046872">
    <property type="term" value="F:metal ion binding"/>
    <property type="evidence" value="ECO:0007669"/>
    <property type="project" value="UniProtKB-KW"/>
</dbReference>
<sequence>MRTTRNIISAILLASTCLAGAQDDKVKKPNLLFILVDDFGAMDVGYAGSKLYATPNIDSLAKDGMNFKNAYSAHPRCLPSRYGIFSGRIPGRDGVPGFQDQSTSKNALIPSRVTWGEVLKDAGYSTGYIGKWHLCKDETGTPDKQGFTDSRIAGHAGAPASYFYPYDEARQGKSKELFPKIEGKPGEYLTDRLTDEAIDFIEKNKAKPFALVLAHYAVHTPIEAKPEMTDKYKNKLKDMGVLIGDGKKDADFKTVGHGAFKTVQNHPVYAAMIESVDKGIGEIRGKLKELGLDENTIIVLSSDHGGLSTRSIENNREVATSNLPYRNGKGWLYEGGTRVPMLVVWPGVVKPGSVTTTQTIGIDHYPSFVEMCGAKVPDGVEIDGKSYVDVLLGKQVDRGPIYWHSPLGRPHSTGDHAASSLIDGDWKILQFHVTGKWELYNLKTDPGELKDLSTAESETFERMKKQLLATQDNLGVKFRFGEYKGKGKGKNK</sequence>
<dbReference type="Gene3D" id="3.40.720.10">
    <property type="entry name" value="Alkaline Phosphatase, subunit A"/>
    <property type="match status" value="1"/>
</dbReference>
<gene>
    <name evidence="9" type="ORF">NT6N_01140</name>
</gene>
<keyword evidence="4 7" id="KW-0732">Signal</keyword>
<evidence type="ECO:0000256" key="5">
    <source>
        <dbReference type="ARBA" id="ARBA00022801"/>
    </source>
</evidence>
<name>A0AAT9FGI3_9BACT</name>
<evidence type="ECO:0000259" key="8">
    <source>
        <dbReference type="Pfam" id="PF00884"/>
    </source>
</evidence>
<dbReference type="CDD" id="cd16144">
    <property type="entry name" value="ARS_like"/>
    <property type="match status" value="1"/>
</dbReference>
<evidence type="ECO:0000256" key="1">
    <source>
        <dbReference type="ARBA" id="ARBA00001913"/>
    </source>
</evidence>
<proteinExistence type="inferred from homology"/>
<accession>A0AAT9FGI3</accession>
<dbReference type="PROSITE" id="PS00149">
    <property type="entry name" value="SULFATASE_2"/>
    <property type="match status" value="1"/>
</dbReference>
<organism evidence="9">
    <name type="scientific">Oceaniferula spumae</name>
    <dbReference type="NCBI Taxonomy" id="2979115"/>
    <lineage>
        <taxon>Bacteria</taxon>
        <taxon>Pseudomonadati</taxon>
        <taxon>Verrucomicrobiota</taxon>
        <taxon>Verrucomicrobiia</taxon>
        <taxon>Verrucomicrobiales</taxon>
        <taxon>Verrucomicrobiaceae</taxon>
        <taxon>Oceaniferula</taxon>
    </lineage>
</organism>
<evidence type="ECO:0000313" key="9">
    <source>
        <dbReference type="EMBL" id="BDS05074.1"/>
    </source>
</evidence>
<keyword evidence="5" id="KW-0378">Hydrolase</keyword>
<comment type="cofactor">
    <cofactor evidence="1">
        <name>Ca(2+)</name>
        <dbReference type="ChEBI" id="CHEBI:29108"/>
    </cofactor>
</comment>
<evidence type="ECO:0000256" key="7">
    <source>
        <dbReference type="SAM" id="SignalP"/>
    </source>
</evidence>